<dbReference type="HOGENOM" id="CLU_2232263_0_0_7"/>
<protein>
    <submittedName>
        <fullName evidence="1">Uncharacterized protein</fullName>
    </submittedName>
</protein>
<organism evidence="1 2">
    <name type="scientific">Desulfomonile tiedjei (strain ATCC 49306 / DSM 6799 / DCB-1)</name>
    <dbReference type="NCBI Taxonomy" id="706587"/>
    <lineage>
        <taxon>Bacteria</taxon>
        <taxon>Pseudomonadati</taxon>
        <taxon>Thermodesulfobacteriota</taxon>
        <taxon>Desulfomonilia</taxon>
        <taxon>Desulfomonilales</taxon>
        <taxon>Desulfomonilaceae</taxon>
        <taxon>Desulfomonile</taxon>
    </lineage>
</organism>
<dbReference type="RefSeq" id="WP_014811655.1">
    <property type="nucleotide sequence ID" value="NC_018025.1"/>
</dbReference>
<accession>I4CAD8</accession>
<dbReference type="Proteomes" id="UP000006055">
    <property type="component" value="Chromosome"/>
</dbReference>
<proteinExistence type="predicted"/>
<gene>
    <name evidence="1" type="ordered locus">Desti_3887</name>
</gene>
<name>I4CAD8_DESTA</name>
<keyword evidence="2" id="KW-1185">Reference proteome</keyword>
<reference evidence="2" key="1">
    <citation type="submission" date="2012-06" db="EMBL/GenBank/DDBJ databases">
        <title>Complete sequence of chromosome of Desulfomonile tiedjei DSM 6799.</title>
        <authorList>
            <person name="Lucas S."/>
            <person name="Copeland A."/>
            <person name="Lapidus A."/>
            <person name="Glavina del Rio T."/>
            <person name="Dalin E."/>
            <person name="Tice H."/>
            <person name="Bruce D."/>
            <person name="Goodwin L."/>
            <person name="Pitluck S."/>
            <person name="Peters L."/>
            <person name="Ovchinnikova G."/>
            <person name="Zeytun A."/>
            <person name="Lu M."/>
            <person name="Kyrpides N."/>
            <person name="Mavromatis K."/>
            <person name="Ivanova N."/>
            <person name="Brettin T."/>
            <person name="Detter J.C."/>
            <person name="Han C."/>
            <person name="Larimer F."/>
            <person name="Land M."/>
            <person name="Hauser L."/>
            <person name="Markowitz V."/>
            <person name="Cheng J.-F."/>
            <person name="Hugenholtz P."/>
            <person name="Woyke T."/>
            <person name="Wu D."/>
            <person name="Spring S."/>
            <person name="Schroeder M."/>
            <person name="Brambilla E."/>
            <person name="Klenk H.-P."/>
            <person name="Eisen J.A."/>
        </authorList>
    </citation>
    <scope>NUCLEOTIDE SEQUENCE [LARGE SCALE GENOMIC DNA]</scope>
    <source>
        <strain evidence="2">ATCC 49306 / DSM 6799 / DCB-1</strain>
    </source>
</reference>
<dbReference type="EMBL" id="CP003360">
    <property type="protein sequence ID" value="AFM26529.1"/>
    <property type="molecule type" value="Genomic_DNA"/>
</dbReference>
<dbReference type="AlphaFoldDB" id="I4CAD8"/>
<evidence type="ECO:0000313" key="1">
    <source>
        <dbReference type="EMBL" id="AFM26529.1"/>
    </source>
</evidence>
<dbReference type="KEGG" id="dti:Desti_3887"/>
<sequence>MVRKAFWFVLLIMSVFAVAYGGFYRKLLVFDNLEKFDKLKSVGITIKIPGYEEKQEEFKVQSQLFSEPEAVNAATFEGLGRYKDGRLMSNYPDLRMLKGRRPCPT</sequence>
<dbReference type="STRING" id="706587.Desti_3887"/>
<evidence type="ECO:0000313" key="2">
    <source>
        <dbReference type="Proteomes" id="UP000006055"/>
    </source>
</evidence>